<evidence type="ECO:0000256" key="6">
    <source>
        <dbReference type="ARBA" id="ARBA00023125"/>
    </source>
</evidence>
<keyword evidence="9" id="KW-0539">Nucleus</keyword>
<dbReference type="PRINTS" id="PR00047">
    <property type="entry name" value="STROIDFINGER"/>
</dbReference>
<keyword evidence="7" id="KW-0804">Transcription</keyword>
<evidence type="ECO:0000256" key="4">
    <source>
        <dbReference type="ARBA" id="ARBA00022833"/>
    </source>
</evidence>
<reference evidence="13 14" key="1">
    <citation type="submission" date="2024-11" db="EMBL/GenBank/DDBJ databases">
        <title>Chromosome-level genome assembly of the freshwater bivalve Anodonta woodiana.</title>
        <authorList>
            <person name="Chen X."/>
        </authorList>
    </citation>
    <scope>NUCLEOTIDE SEQUENCE [LARGE SCALE GENOMIC DNA]</scope>
    <source>
        <strain evidence="13">MN2024</strain>
        <tissue evidence="13">Gills</tissue>
    </source>
</reference>
<dbReference type="SMART" id="SM00399">
    <property type="entry name" value="ZnF_C4"/>
    <property type="match status" value="2"/>
</dbReference>
<dbReference type="PROSITE" id="PS00031">
    <property type="entry name" value="NUCLEAR_REC_DBD_1"/>
    <property type="match status" value="1"/>
</dbReference>
<name>A0ABD3WMD9_SINWO</name>
<organism evidence="13 14">
    <name type="scientific">Sinanodonta woodiana</name>
    <name type="common">Chinese pond mussel</name>
    <name type="synonym">Anodonta woodiana</name>
    <dbReference type="NCBI Taxonomy" id="1069815"/>
    <lineage>
        <taxon>Eukaryota</taxon>
        <taxon>Metazoa</taxon>
        <taxon>Spiralia</taxon>
        <taxon>Lophotrochozoa</taxon>
        <taxon>Mollusca</taxon>
        <taxon>Bivalvia</taxon>
        <taxon>Autobranchia</taxon>
        <taxon>Heteroconchia</taxon>
        <taxon>Palaeoheterodonta</taxon>
        <taxon>Unionida</taxon>
        <taxon>Unionoidea</taxon>
        <taxon>Unionidae</taxon>
        <taxon>Unioninae</taxon>
        <taxon>Sinanodonta</taxon>
    </lineage>
</organism>
<comment type="caution">
    <text evidence="13">The sequence shown here is derived from an EMBL/GenBank/DDBJ whole genome shotgun (WGS) entry which is preliminary data.</text>
</comment>
<feature type="region of interest" description="Disordered" evidence="10">
    <location>
        <begin position="243"/>
        <end position="314"/>
    </location>
</feature>
<evidence type="ECO:0000256" key="8">
    <source>
        <dbReference type="ARBA" id="ARBA00023170"/>
    </source>
</evidence>
<feature type="domain" description="Nuclear receptor" evidence="11">
    <location>
        <begin position="85"/>
        <end position="161"/>
    </location>
</feature>
<gene>
    <name evidence="13" type="ORF">ACJMK2_038062</name>
</gene>
<evidence type="ECO:0000259" key="11">
    <source>
        <dbReference type="PROSITE" id="PS51030"/>
    </source>
</evidence>
<protein>
    <submittedName>
        <fullName evidence="13">Uncharacterized protein</fullName>
    </submittedName>
</protein>
<dbReference type="GO" id="GO:0003677">
    <property type="term" value="F:DNA binding"/>
    <property type="evidence" value="ECO:0007669"/>
    <property type="project" value="UniProtKB-KW"/>
</dbReference>
<evidence type="ECO:0000256" key="2">
    <source>
        <dbReference type="ARBA" id="ARBA00022723"/>
    </source>
</evidence>
<dbReference type="SUPFAM" id="SSF57716">
    <property type="entry name" value="Glucocorticoid receptor-like (DNA-binding domain)"/>
    <property type="match status" value="2"/>
</dbReference>
<feature type="region of interest" description="Disordered" evidence="10">
    <location>
        <begin position="654"/>
        <end position="759"/>
    </location>
</feature>
<dbReference type="GO" id="GO:0008270">
    <property type="term" value="F:zinc ion binding"/>
    <property type="evidence" value="ECO:0007669"/>
    <property type="project" value="UniProtKB-KW"/>
</dbReference>
<dbReference type="FunFam" id="3.30.50.10:FF:000030">
    <property type="entry name" value="Nuclear Hormone Receptor family"/>
    <property type="match status" value="1"/>
</dbReference>
<feature type="compositionally biased region" description="Low complexity" evidence="10">
    <location>
        <begin position="486"/>
        <end position="496"/>
    </location>
</feature>
<feature type="compositionally biased region" description="Low complexity" evidence="10">
    <location>
        <begin position="721"/>
        <end position="744"/>
    </location>
</feature>
<keyword evidence="5" id="KW-0805">Transcription regulation</keyword>
<proteinExistence type="inferred from homology"/>
<keyword evidence="8" id="KW-0675">Receptor</keyword>
<dbReference type="SUPFAM" id="SSF48508">
    <property type="entry name" value="Nuclear receptor ligand-binding domain"/>
    <property type="match status" value="1"/>
</dbReference>
<dbReference type="Gene3D" id="1.10.565.10">
    <property type="entry name" value="Retinoid X Receptor"/>
    <property type="match status" value="1"/>
</dbReference>
<feature type="compositionally biased region" description="Polar residues" evidence="10">
    <location>
        <begin position="654"/>
        <end position="679"/>
    </location>
</feature>
<dbReference type="PROSITE" id="PS51843">
    <property type="entry name" value="NR_LBD"/>
    <property type="match status" value="1"/>
</dbReference>
<dbReference type="Proteomes" id="UP001634394">
    <property type="component" value="Unassembled WGS sequence"/>
</dbReference>
<feature type="compositionally biased region" description="Polar residues" evidence="10">
    <location>
        <begin position="497"/>
        <end position="519"/>
    </location>
</feature>
<keyword evidence="2" id="KW-0479">Metal-binding</keyword>
<comment type="similarity">
    <text evidence="1">Belongs to the nuclear hormone receptor family.</text>
</comment>
<evidence type="ECO:0000256" key="1">
    <source>
        <dbReference type="ARBA" id="ARBA00005993"/>
    </source>
</evidence>
<dbReference type="Pfam" id="PF00105">
    <property type="entry name" value="zf-C4"/>
    <property type="match status" value="2"/>
</dbReference>
<accession>A0ABD3WMD9</accession>
<keyword evidence="6" id="KW-0238">DNA-binding</keyword>
<keyword evidence="14" id="KW-1185">Reference proteome</keyword>
<evidence type="ECO:0000313" key="14">
    <source>
        <dbReference type="Proteomes" id="UP001634394"/>
    </source>
</evidence>
<evidence type="ECO:0000256" key="10">
    <source>
        <dbReference type="SAM" id="MobiDB-lite"/>
    </source>
</evidence>
<feature type="compositionally biased region" description="Low complexity" evidence="10">
    <location>
        <begin position="622"/>
        <end position="633"/>
    </location>
</feature>
<dbReference type="EMBL" id="JBJQND010000006">
    <property type="protein sequence ID" value="KAL3875134.1"/>
    <property type="molecule type" value="Genomic_DNA"/>
</dbReference>
<evidence type="ECO:0000256" key="9">
    <source>
        <dbReference type="ARBA" id="ARBA00023242"/>
    </source>
</evidence>
<keyword evidence="3" id="KW-0863">Zinc-finger</keyword>
<feature type="compositionally biased region" description="Low complexity" evidence="10">
    <location>
        <begin position="687"/>
        <end position="714"/>
    </location>
</feature>
<dbReference type="PANTHER" id="PTHR24082:SF473">
    <property type="entry name" value="ECDYSONE-INDUCED PROTEIN 75B, ISOFORM B"/>
    <property type="match status" value="1"/>
</dbReference>
<dbReference type="PROSITE" id="PS51030">
    <property type="entry name" value="NUCLEAR_REC_DBD_2"/>
    <property type="match status" value="2"/>
</dbReference>
<evidence type="ECO:0000259" key="12">
    <source>
        <dbReference type="PROSITE" id="PS51843"/>
    </source>
</evidence>
<keyword evidence="4" id="KW-0862">Zinc</keyword>
<feature type="domain" description="Nuclear receptor" evidence="11">
    <location>
        <begin position="169"/>
        <end position="244"/>
    </location>
</feature>
<feature type="compositionally biased region" description="Low complexity" evidence="10">
    <location>
        <begin position="279"/>
        <end position="294"/>
    </location>
</feature>
<evidence type="ECO:0000256" key="3">
    <source>
        <dbReference type="ARBA" id="ARBA00022771"/>
    </source>
</evidence>
<evidence type="ECO:0000313" key="13">
    <source>
        <dbReference type="EMBL" id="KAL3875134.1"/>
    </source>
</evidence>
<dbReference type="SMART" id="SM00430">
    <property type="entry name" value="HOLI"/>
    <property type="match status" value="1"/>
</dbReference>
<dbReference type="Gene3D" id="3.30.50.10">
    <property type="entry name" value="Erythroid Transcription Factor GATA-1, subunit A"/>
    <property type="match status" value="2"/>
</dbReference>
<dbReference type="AlphaFoldDB" id="A0ABD3WMD9"/>
<evidence type="ECO:0000256" key="5">
    <source>
        <dbReference type="ARBA" id="ARBA00023015"/>
    </source>
</evidence>
<evidence type="ECO:0000256" key="7">
    <source>
        <dbReference type="ARBA" id="ARBA00023163"/>
    </source>
</evidence>
<sequence>MECLVQHPQPFWTGAIPAHHGLAPFSPRDYLSNFYFSRKRSYCSSFCSGSSIPVFYTRDDDVDYPTDIKSETTPYNCMVDDNQEFKVCVVCGEKASGYYFGALVCLPCKSFYIRCTKDGEPTFTCQCSGNCDIAKQGRIRCQYCRYQRCLMAGMCRKEKPETVQPAEGQVLCKVCGDIANGIHFGVNTCEGCKKFFRRGLVENQSYVCKGEKNCTINPRNRNNCRYCRYKKCLEVGMSREAIKMGRPKKSESAESTSYSSVMKSENGMDESSVSNDRLSIPSSNCSTSSSTSFSSREHHEGRQISSDMLGKGSPVNKVPHIKVEEDRQICNYENKLDNGNFNSLHSMQSTTTENWTCPPNQIDNSTWSGRQSRCQASACTSSTCYNERQFMSNTATTNLTTVTTSHQQPMSSEDFIEEDMDEILKLLQNDNHVQNNKSANQHCGCSNWSMTKRVRCEGHYISQQDKPCPVSQECQSRWSQSLAIIPPQTSQPSPSSANHPTFPQEQSCSTQLKQSSAISMPSPGSPHCYSPVRQPQQQQTHYTSTQPPHRQPEGSPSCAGYNNIAHEQMTNQDYPPSPCMPSGSPASCASGRVYQDGSPSCQAYPASPEMGSYHSCSSPMNSPYSPEQYSPSQVAHSPQSMSKVSINVGYSNSTMSPHPHSPNQCHSPQMSPHNINLNQMGHPHLNPNHMSPPHMSHSHASPPHMSPSQMSSPHMSPPHSNPSQMSPPHMSPGHMSPSHDMSMPSPCPDRGQYERDSFESPNSCFTPCVSYDDIKRINQYFVHSINNINIRPDFDTSNASFTGKTRKDFYDDVIMQTLRETSSDLSDYQESKRRSELYLRSSNCQIAHVGSYSVGLTQKYWSQSQLEGYHNMTKEKSSLLEHLYRNYTQMISSCTDVASITKSPNWLDLTREPNYLKMRIVRNVSQSVKFAMSIPGFSSLSSWDKTLLCGSCSYMIHVIASAQSSFNPMTKSFSNQSSWNLTTHSDQSIFHQHLLHVAEKIHNLQMDVYETAVLCALIHTSTDFIDLTNPDAVEQVRAPLLAALHAHETSTGIDASSRIQQIFRVIPEVRHLSSWHGEIMKLMKLGTN</sequence>
<dbReference type="PANTHER" id="PTHR24082">
    <property type="entry name" value="NUCLEAR HORMONE RECEPTOR"/>
    <property type="match status" value="1"/>
</dbReference>
<dbReference type="Pfam" id="PF00104">
    <property type="entry name" value="Hormone_recep"/>
    <property type="match status" value="1"/>
</dbReference>
<feature type="domain" description="NR LBD" evidence="12">
    <location>
        <begin position="886"/>
        <end position="1088"/>
    </location>
</feature>
<feature type="compositionally biased region" description="Polar residues" evidence="10">
    <location>
        <begin position="533"/>
        <end position="548"/>
    </location>
</feature>
<dbReference type="CDD" id="cd06916">
    <property type="entry name" value="NR_DBD_like"/>
    <property type="match status" value="1"/>
</dbReference>
<dbReference type="InterPro" id="IPR013088">
    <property type="entry name" value="Znf_NHR/GATA"/>
</dbReference>
<dbReference type="InterPro" id="IPR050234">
    <property type="entry name" value="Nuclear_hormone_rcpt_NR1"/>
</dbReference>
<dbReference type="InterPro" id="IPR035500">
    <property type="entry name" value="NHR-like_dom_sf"/>
</dbReference>
<dbReference type="InterPro" id="IPR000536">
    <property type="entry name" value="Nucl_hrmn_rcpt_lig-bd"/>
</dbReference>
<feature type="compositionally biased region" description="Basic and acidic residues" evidence="10">
    <location>
        <begin position="243"/>
        <end position="252"/>
    </location>
</feature>
<dbReference type="InterPro" id="IPR001628">
    <property type="entry name" value="Znf_hrmn_rcpt"/>
</dbReference>
<feature type="region of interest" description="Disordered" evidence="10">
    <location>
        <begin position="485"/>
        <end position="637"/>
    </location>
</feature>